<sequence>MWNFFCSGHGKGQFEACERQEWVTEWDFRSLVLSPTGVQSVHDITLADEFHAGADHEVMSDTLAVGDVFAVKGSFDEEAQTEYWLLRCTGTKQKITEKEVSCPWNTEQVFTRDEVAVFGRYLEFQKKFKGPNETHEQILMAISEVEAPIFERL</sequence>
<organism evidence="1 2">
    <name type="scientific">Riccia sorocarpa</name>
    <dbReference type="NCBI Taxonomy" id="122646"/>
    <lineage>
        <taxon>Eukaryota</taxon>
        <taxon>Viridiplantae</taxon>
        <taxon>Streptophyta</taxon>
        <taxon>Embryophyta</taxon>
        <taxon>Marchantiophyta</taxon>
        <taxon>Marchantiopsida</taxon>
        <taxon>Marchantiidae</taxon>
        <taxon>Marchantiales</taxon>
        <taxon>Ricciaceae</taxon>
        <taxon>Riccia</taxon>
    </lineage>
</organism>
<comment type="caution">
    <text evidence="1">The sequence shown here is derived from an EMBL/GenBank/DDBJ whole genome shotgun (WGS) entry which is preliminary data.</text>
</comment>
<keyword evidence="2" id="KW-1185">Reference proteome</keyword>
<dbReference type="EMBL" id="JBJQOH010000002">
    <property type="protein sequence ID" value="KAL3697722.1"/>
    <property type="molecule type" value="Genomic_DNA"/>
</dbReference>
<protein>
    <submittedName>
        <fullName evidence="1">Uncharacterized protein</fullName>
    </submittedName>
</protein>
<dbReference type="Proteomes" id="UP001633002">
    <property type="component" value="Unassembled WGS sequence"/>
</dbReference>
<evidence type="ECO:0000313" key="2">
    <source>
        <dbReference type="Proteomes" id="UP001633002"/>
    </source>
</evidence>
<evidence type="ECO:0000313" key="1">
    <source>
        <dbReference type="EMBL" id="KAL3697722.1"/>
    </source>
</evidence>
<proteinExistence type="predicted"/>
<gene>
    <name evidence="1" type="ORF">R1sor_011798</name>
</gene>
<reference evidence="1 2" key="1">
    <citation type="submission" date="2024-09" db="EMBL/GenBank/DDBJ databases">
        <title>Chromosome-scale assembly of Riccia sorocarpa.</title>
        <authorList>
            <person name="Paukszto L."/>
        </authorList>
    </citation>
    <scope>NUCLEOTIDE SEQUENCE [LARGE SCALE GENOMIC DNA]</scope>
    <source>
        <strain evidence="1">LP-2024</strain>
        <tissue evidence="1">Aerial parts of the thallus</tissue>
    </source>
</reference>
<accession>A0ABD3I5W6</accession>
<name>A0ABD3I5W6_9MARC</name>
<dbReference type="AlphaFoldDB" id="A0ABD3I5W6"/>